<dbReference type="EMBL" id="CAJVPM010000704">
    <property type="protein sequence ID" value="CAG8449913.1"/>
    <property type="molecule type" value="Genomic_DNA"/>
</dbReference>
<sequence length="4406" mass="508921">AVTLQGPSDNYTNNSNDVGNSHPNESSTITAITTAVPDGSNNKRPNRRSKGSNGGNNNLNVNRDSIAIAPHTYSNTSNNQPNLRLNEIPAVTVVHDNESLAATAVHNVNREKNEENKEEIKKNLTTILERSNRKNKARSNYDETNELNEDKERVAITPNISNNRNGSQYNNIGRVESNNQHSNRKKNLNNENDQDYIAIESSDIYHEDDYHKRNDLNEDRDNIAIASLDTYSAISNNEGGSHNESLGVATAVVKSEQKVYIKDNENDLSLKANTVSNELQEQDHIDLLKNQGKEGNIRPNNIDESDNIKLCETDANQDINFKESMDSTDEAELSKKNKKKQIIDVTKNDHDDTDNREYEDDEQKKYNENLSDHSTSLQSGQYIQQEIHDVGVEHEDLKHDNSTQSNEGTFDLDEQSTSETGITNFVGKFIGNVFQKETDSVVIVFYVHMPPKINETGTLHVVGNIPELGDWEKITVKLTEKKIYGENDFDGRVLEVDGGNIYEIWNENSKIYFPQEIKDVYLVKIIYDSVTHENLKEQVMKYEKILKVYPKSTKAATSIDFILRSFEEDKSLEKRLFLCVLFGYHVKERDSHYSFLPTNFPSYLFFDTLQNVNAETFPSDTYKILTLTIPLLVQHNSQAELFDWLKVFSVVNFIDPKYEFINFVPDLHYGEKTMNSFLKNLNDLVIPFISTIEDKELYTKIAKWLLSQCKTMKLLVTMWQDIIIHDVEIDELLRPHLIERVRYNLSSSHSCIYLCSCYFDLPEHLKIIFTETFRQQSLRILSASQNRPLENDNLNAIFRLLTNVQIQWPLEDYFKVLDIISQSTNLGFLTKFNELLDFAFKTFKEIEIDDQKLTHICKKWYRNLLDRASSVSNSNTKFKELKDKFAFFAFNQISSVYPYIGKIPVWDVLLGMAVNRVKTTSENIILGFVTKVALRLKQPVVEAFITMVKEKFNSSICIADSQLMTKINLICDCSDNDLKVPTSYNEDVLCHIMHRLQNTFDSQVFHENSYITLLKSGKFWIPILKATGNVDKLHTHPQINEVRNAISHLAELLIEESISINLLQELLKNDDDFLLTYFGFAIMKEDLSVLNKDNLTNIRHKCRIYELDLEYLNSFYEEFCPQSIVVNVKEYIDDILLIHQRKRVTTLRDTSLNHYWGMHTPILGIAEYLYKYKKSQTFKNYLDLYLNDEIHTEETIQVEKLVEIMPNILKNYCQKCNGYSKWQDQKFSLAKILWNRVPDITAELDLSNIEKDQKLIKTLNDLRDDEALTLGKLSNSFELLHERLKMLDDACWALIKELSSAGDFLEWLRSIADHDIKNLINGVDDHSDERLIQEDTVSSLIQVKQFLLPIMIDARNFSLEGFLKEIRNVTETNSSLASKITLCNSNNMALQNMYASISNRGEVTKEKIYNAVKIGIYEFKWTSKDDICSATLSYSSKNGVKMIYSMSDLQDLRGRALLIAKPASTINVEDEQESKDIMNEFILQVDKAQNIIDESIKLIEAGHFSYREFNKEVKGLEQLNNHFKTLEKDLKTWESTVSKVQQEHYYLTFFPARHVLSFYDYFSKGSNRKTCETLVRYVNFGARLPTRHPRDVLNVRNSHYKILCDIGIKLKGIFESLSKEPLSFEECGERVVSDVVYPGKLFVASCDDRSVIPNIIMSLYANSKFYPNAWQLLICTSTTTSEEIAIFIKRCSFASINGYDVHFFCMANLEVLDYKLQYYVVKQVRNLLDKAKTFYLALICCQESGMHHHILDQFSEYVRKTDGLSTKSMKESYKQICKKVICVTSDLSGQGKTEWIKQESYRKKAIPRTFLINDGADYGKLVRKFHKFTIRKELDSLHVNIISTDNPWEVNMFIFQLLTFGIVSHQSDIVTLPDIYIFIEVASSIDNRLVKLLPIVSYLDNPHLKFNFKKLIVSNEVYSPIQVVCQYLNLHEIASLDEYDIAYRQVTETFKPLLTKRCQQLLSKYFFDTIAADLASYRFLEIFINVFANQLIRLSYSSFFTVENLKLMIKENNIRSTLFNTLMGVSKDFATRSIQTKNSQKQALSDSLDQLGNITSWDDSNHLLVCFMSQTPDSICALYRDRAKVPENVQTLLKSQDISRETWQLEDYRTMPMYLLLQKLEGLARKTLHKLNYPLYALSADNLLKMALILLRTRANVPVVICGEAGLVEAEFHALNLHAGITEEMINQFMDDSQKNVDHNEVWLFFDEINTCNHIGLLADLIAHRVYKGNQMIHPNIKIFAACNPYRIRTKSSSVAGLQAKRFDEQRSNLVYEVKPLPDQILDYVWDYGVLEPKDERKYIEIMTKTQLNENGLYHDMLADLLFTSQQFIRNIEEKYTVSLRDVKRAITLIKFFYNSLQNRPPAKKVYPPAKPDRFIRSYILGLGLCYQSRLYEQEQRKAYRQEMSKIFLKNKFQIREATFNHVIREEQEDYVERMTLPPNTAKNDALLENVLVMIVCILNKIPVFIIGAPGQNLRGSDSNDAYFKKLPQVFEKAKKFQDTSSEDFPVISVVLLDEVGLAETSPHNPLKVLHSLLEPSYPAEGPVVSVVGISNWRLDNSKSSRALPLLTLDDLEDIALRLLNDESTTKVQPSSVRHIATAYLKYEQSDQEIPNFHGLRDYYSLVKSLSTQELTPKNIQMSLARNFGGTNNYSEICKKYFGSVIDIFNSNQSWSYESISTEFLINANLEDEFARHLMVIGNSDSIVNLLVYQLRQRKLEPVVIFGSQFPKDQNDQGSDYSYTVLSRIMMCVEAGRPLILTDLDIIYGSLYDLWNQNYIVVGSKDDPKYYTRVALGAYANPMLSVSKNFRCILVMDESKIEEADPPLLNRFEKQRMTMKDTFTSDHEELVEELNSWANRMSTLTSSQFATSQDKFTLSDLFIGFNPEETIHSLVIDIKENYYWMDSLEILEKCKECLIAIASSDGVVRAEKSALEPEEIEQCKKVYFKDQHHDNLEDYFSSLLVTNPTTKGYQIIINTFSNINTDIAKCLKNVLTCQVLKLSTFKTEAEFQNQIKRFWFDSPNKEMLVLQCDLTTANAGCIKLAKFLIEQYRLEYLTKMKQQIQMSGEQEENFIVKHVCIILHIHRNNQMQWKGFNFMCKWKQVTIETLVRQEKPLSSLLYGNLCEIIEETYPFEEILKQELLSCLLCIKYPSTLKGVNHLKYIAENIPRNQELVDVLKARTKEYIEQEDSLTDWQYHVASSKKYLYPHSSFVTALLTHVRTIVRNPLAKLLCALERFSAIGTFINLDNLKDQQQEQLKTFWKEMFADRDVINIDLLPPPKADSYSLLARVHHLKFPFSYYFMKQIDRFKRLYEEEIAKLLEDPENLNDDGTLLSDVNEDYNKGFANNIFNSIKHLKSSPLEWNRELYFEDFISVICSNEPGYKKTKKPQIMSLIFKWLLGLEKVLNPILLHIFWWNNSSSVLVKFQLAQMSSKVSVMIDPEDHSFEKFLVFEVAEQKLYDLESIEIDQLPEWQHEATKIISLCTKLPEASDIQSFHLLQICSDLISTEKIPLKNIKEIIKAAYAKEVEEIFTSKFIKTVFQILDGIKDHTPRKLFIIKCLDVLPLISNIRLELYNNLFSKDPFPLMSIIIYKIFQQEDEKNKDIFIQLLKMPKKALEKSPRLKAINKCLSNNGLGSLMATLCCDVLQKSFFCNSFLKEFVHRFWEHTNNGNKVSDPIEINNPQIEDIDIFDLISKLNSNMEKNKQVPLIHSLRIYFLRALRRCSEFSLDDVKRFCKAQEYTLPWLSSLSWEDDNKSNRFPFNPYRSIEDYNGLETTFASLHNFKNTGPFEKNFFAKFKKKDSNLSHVALMGLIISRLHAIRASREWTENETTTALTLQEKIESVGHLSKIYKTTIQNLISNEHILLRLNETTNNQDLLIKSVIGHVISLHASIRHDLSPLANLLQNLHYCNGLFIPSTPSDEESIILSAVLQRGGYSCRCGYKYVIGDCGFTNGTGTCPDCGRRIGGIDHVAAEGQMKLDTNPIRIPLSAKSQTGYIGEPINQEPAQSVRTMSPTSYRILHLFIHAIIGAWAHAQLALAFLQKNNITATDAGGYCMNHIKNDWTVLRRILNTSDENLALVMHSILDLMARRPCKIASLKTSAERDEWEMEFKDKYVIPQVRNIAETAVNFQNKLAAADKAQEDVSIIEAEINQTLAMDNNYQLEHLPKMWRFISDISYQSLHAYYLSDEDKYSKDYPFLAQFFKHSEKLSLIKYLQPIVRFVQILSSKLEYRLNRDDANIQTFEEFIENEGGEFEFEYTDSNFLRSAFEDFAESWNEIINKVQNYQCHTISDPKPFIDLKSPVVLGLIEPVNSGVYICAILDYLVELQNEFLQDVMTIPSESSSSLKFLDETSFNETVTSTSSQTETGTTMHHYIRSVRLENAKSDNFINYEWDDDLLQYSQRNLQIG</sequence>
<gene>
    <name evidence="1" type="ORF">SCALOS_LOCUS1135</name>
</gene>
<accession>A0ACA9K3Q6</accession>
<organism evidence="1 2">
    <name type="scientific">Scutellospora calospora</name>
    <dbReference type="NCBI Taxonomy" id="85575"/>
    <lineage>
        <taxon>Eukaryota</taxon>
        <taxon>Fungi</taxon>
        <taxon>Fungi incertae sedis</taxon>
        <taxon>Mucoromycota</taxon>
        <taxon>Glomeromycotina</taxon>
        <taxon>Glomeromycetes</taxon>
        <taxon>Diversisporales</taxon>
        <taxon>Gigasporaceae</taxon>
        <taxon>Scutellospora</taxon>
    </lineage>
</organism>
<proteinExistence type="predicted"/>
<keyword evidence="2" id="KW-1185">Reference proteome</keyword>
<feature type="non-terminal residue" evidence="1">
    <location>
        <position position="1"/>
    </location>
</feature>
<name>A0ACA9K3Q6_9GLOM</name>
<feature type="non-terminal residue" evidence="1">
    <location>
        <position position="4406"/>
    </location>
</feature>
<dbReference type="Proteomes" id="UP000789860">
    <property type="component" value="Unassembled WGS sequence"/>
</dbReference>
<reference evidence="1" key="1">
    <citation type="submission" date="2021-06" db="EMBL/GenBank/DDBJ databases">
        <authorList>
            <person name="Kallberg Y."/>
            <person name="Tangrot J."/>
            <person name="Rosling A."/>
        </authorList>
    </citation>
    <scope>NUCLEOTIDE SEQUENCE</scope>
    <source>
        <strain evidence="1">AU212A</strain>
    </source>
</reference>
<evidence type="ECO:0000313" key="2">
    <source>
        <dbReference type="Proteomes" id="UP000789860"/>
    </source>
</evidence>
<evidence type="ECO:0000313" key="1">
    <source>
        <dbReference type="EMBL" id="CAG8449913.1"/>
    </source>
</evidence>
<comment type="caution">
    <text evidence="1">The sequence shown here is derived from an EMBL/GenBank/DDBJ whole genome shotgun (WGS) entry which is preliminary data.</text>
</comment>
<protein>
    <submittedName>
        <fullName evidence="1">5478_t:CDS:1</fullName>
    </submittedName>
</protein>